<dbReference type="RefSeq" id="WP_196825038.1">
    <property type="nucleotide sequence ID" value="NZ_CP046980.1"/>
</dbReference>
<gene>
    <name evidence="1" type="ORF">IW254_001656</name>
</gene>
<dbReference type="EMBL" id="JADOUE010000001">
    <property type="protein sequence ID" value="MBG6122687.1"/>
    <property type="molecule type" value="Genomic_DNA"/>
</dbReference>
<name>A0A931DYG8_9CORY</name>
<evidence type="ECO:0000313" key="2">
    <source>
        <dbReference type="Proteomes" id="UP000658613"/>
    </source>
</evidence>
<proteinExistence type="predicted"/>
<organism evidence="1 2">
    <name type="scientific">Corynebacterium aquatimens</name>
    <dbReference type="NCBI Taxonomy" id="1190508"/>
    <lineage>
        <taxon>Bacteria</taxon>
        <taxon>Bacillati</taxon>
        <taxon>Actinomycetota</taxon>
        <taxon>Actinomycetes</taxon>
        <taxon>Mycobacteriales</taxon>
        <taxon>Corynebacteriaceae</taxon>
        <taxon>Corynebacterium</taxon>
    </lineage>
</organism>
<evidence type="ECO:0000313" key="1">
    <source>
        <dbReference type="EMBL" id="MBG6122687.1"/>
    </source>
</evidence>
<comment type="caution">
    <text evidence="1">The sequence shown here is derived from an EMBL/GenBank/DDBJ whole genome shotgun (WGS) entry which is preliminary data.</text>
</comment>
<accession>A0A931DYG8</accession>
<reference evidence="1" key="1">
    <citation type="submission" date="2020-11" db="EMBL/GenBank/DDBJ databases">
        <title>Sequencing the genomes of 1000 actinobacteria strains.</title>
        <authorList>
            <person name="Klenk H.-P."/>
        </authorList>
    </citation>
    <scope>NUCLEOTIDE SEQUENCE</scope>
    <source>
        <strain evidence="1">DSM 45632</strain>
    </source>
</reference>
<dbReference type="Proteomes" id="UP000658613">
    <property type="component" value="Unassembled WGS sequence"/>
</dbReference>
<dbReference type="AlphaFoldDB" id="A0A931DYG8"/>
<protein>
    <submittedName>
        <fullName evidence="1">Uncharacterized protein</fullName>
    </submittedName>
</protein>
<keyword evidence="2" id="KW-1185">Reference proteome</keyword>
<sequence length="64" mass="6948">MLHPKHKARSIPIIDGFGPSLVLLIPPNSVISTEPSSNPDDADTFAYALAGSYVKLQVKNMRID</sequence>